<dbReference type="RefSeq" id="WP_157671797.1">
    <property type="nucleotide sequence ID" value="NZ_CP010802.1"/>
</dbReference>
<proteinExistence type="predicted"/>
<evidence type="ECO:0000313" key="2">
    <source>
        <dbReference type="Proteomes" id="UP000057158"/>
    </source>
</evidence>
<protein>
    <recommendedName>
        <fullName evidence="3">Restriction endonuclease</fullName>
    </recommendedName>
</protein>
<dbReference type="PATRIC" id="fig|1603606.3.peg.1701"/>
<dbReference type="KEGG" id="des:DSOUD_1562"/>
<gene>
    <name evidence="1" type="ORF">DSOUD_1562</name>
</gene>
<evidence type="ECO:0008006" key="3">
    <source>
        <dbReference type="Google" id="ProtNLM"/>
    </source>
</evidence>
<accession>A0A0M4CWH3</accession>
<dbReference type="Proteomes" id="UP000057158">
    <property type="component" value="Chromosome"/>
</dbReference>
<dbReference type="EMBL" id="CP010802">
    <property type="protein sequence ID" value="ALC16341.1"/>
    <property type="molecule type" value="Genomic_DNA"/>
</dbReference>
<keyword evidence="2" id="KW-1185">Reference proteome</keyword>
<name>A0A0M4CWH3_9BACT</name>
<reference evidence="1 2" key="1">
    <citation type="submission" date="2015-07" db="EMBL/GenBank/DDBJ databases">
        <title>Isolation and Genomic Characterization of a Novel Halophilic Metal-Reducing Deltaproteobacterium from the Deep Subsurface.</title>
        <authorList>
            <person name="Badalamenti J.P."/>
            <person name="Summers Z.M."/>
            <person name="Gralnick J.A."/>
            <person name="Bond D.R."/>
        </authorList>
    </citation>
    <scope>NUCLEOTIDE SEQUENCE [LARGE SCALE GENOMIC DNA]</scope>
    <source>
        <strain evidence="1 2">WTL</strain>
    </source>
</reference>
<dbReference type="STRING" id="1603606.DSOUD_1562"/>
<sequence>MRNENIEKSVHLLISLIDRISHGESLGSPAPISIRNIFDNNVDQQGGSLRLACAFLAVYSIVDKTWDFKSVPTGVRGRYGDKLLASELTFRNITFHKNITAFGENLGWKGAVRQFDLTKDSRFSDFLIRLKATTPSQRKELVDHIAWRLQSSRVIQQALPPLPASYLSYARSLSLCEKLIAIPSEGHIQQFLVAAFIEIHRRRFGHRVVTHHPHASDKFDGTKGDIEEFRDYELIAAYEVTVRNDWKNRLTDFGSKVSDGKLHKYVIFAANVRSDSDLHPATKLIKFVNRLSFDLAVVDLSDFFSVFCAELHREEIGEALNRAYELLTEPRLCGRDDFIKKFLAVTDAWLES</sequence>
<dbReference type="REBASE" id="125822">
    <property type="entry name" value="DspWTLORF1563P"/>
</dbReference>
<dbReference type="AlphaFoldDB" id="A0A0M4CWH3"/>
<evidence type="ECO:0000313" key="1">
    <source>
        <dbReference type="EMBL" id="ALC16341.1"/>
    </source>
</evidence>
<organism evidence="1 2">
    <name type="scientific">Desulfuromonas soudanensis</name>
    <dbReference type="NCBI Taxonomy" id="1603606"/>
    <lineage>
        <taxon>Bacteria</taxon>
        <taxon>Pseudomonadati</taxon>
        <taxon>Thermodesulfobacteriota</taxon>
        <taxon>Desulfuromonadia</taxon>
        <taxon>Desulfuromonadales</taxon>
        <taxon>Desulfuromonadaceae</taxon>
        <taxon>Desulfuromonas</taxon>
    </lineage>
</organism>